<reference evidence="7" key="1">
    <citation type="submission" date="2023-01" db="EMBL/GenBank/DDBJ databases">
        <title>The chitinases involved in constricting ring structure development in the nematode-trapping fungus Drechslerella dactyloides.</title>
        <authorList>
            <person name="Wang R."/>
            <person name="Zhang L."/>
            <person name="Tang P."/>
            <person name="Li S."/>
            <person name="Liang L."/>
        </authorList>
    </citation>
    <scope>NUCLEOTIDE SEQUENCE</scope>
    <source>
        <strain evidence="7">YMF1.00031</strain>
    </source>
</reference>
<dbReference type="GO" id="GO:0051087">
    <property type="term" value="F:protein-folding chaperone binding"/>
    <property type="evidence" value="ECO:0007669"/>
    <property type="project" value="TreeGrafter"/>
</dbReference>
<dbReference type="InterPro" id="IPR024158">
    <property type="entry name" value="Mt_import_TIM15"/>
</dbReference>
<dbReference type="Pfam" id="PF05180">
    <property type="entry name" value="zf-DNL"/>
    <property type="match status" value="1"/>
</dbReference>
<dbReference type="AlphaFoldDB" id="A0AAD6J1B2"/>
<feature type="compositionally biased region" description="Pro residues" evidence="5">
    <location>
        <begin position="27"/>
        <end position="37"/>
    </location>
</feature>
<feature type="region of interest" description="Disordered" evidence="5">
    <location>
        <begin position="1"/>
        <end position="90"/>
    </location>
</feature>
<evidence type="ECO:0000256" key="4">
    <source>
        <dbReference type="PROSITE-ProRule" id="PRU00834"/>
    </source>
</evidence>
<dbReference type="EMBL" id="JAQGDS010000003">
    <property type="protein sequence ID" value="KAJ6262593.1"/>
    <property type="molecule type" value="Genomic_DNA"/>
</dbReference>
<gene>
    <name evidence="7" type="ORF">Dda_3404</name>
</gene>
<dbReference type="PROSITE" id="PS51501">
    <property type="entry name" value="ZF_DNL"/>
    <property type="match status" value="1"/>
</dbReference>
<dbReference type="GO" id="GO:0030150">
    <property type="term" value="P:protein import into mitochondrial matrix"/>
    <property type="evidence" value="ECO:0007669"/>
    <property type="project" value="TreeGrafter"/>
</dbReference>
<feature type="domain" description="DNL-type" evidence="6">
    <location>
        <begin position="91"/>
        <end position="186"/>
    </location>
</feature>
<feature type="compositionally biased region" description="Polar residues" evidence="5">
    <location>
        <begin position="40"/>
        <end position="56"/>
    </location>
</feature>
<dbReference type="PANTHER" id="PTHR20922">
    <property type="entry name" value="DNL-TYPE ZINC FINGER PROTEIN"/>
    <property type="match status" value="1"/>
</dbReference>
<evidence type="ECO:0000256" key="1">
    <source>
        <dbReference type="ARBA" id="ARBA00022723"/>
    </source>
</evidence>
<dbReference type="GO" id="GO:0006457">
    <property type="term" value="P:protein folding"/>
    <property type="evidence" value="ECO:0007669"/>
    <property type="project" value="TreeGrafter"/>
</dbReference>
<dbReference type="Proteomes" id="UP001221413">
    <property type="component" value="Unassembled WGS sequence"/>
</dbReference>
<keyword evidence="8" id="KW-1185">Reference proteome</keyword>
<dbReference type="PANTHER" id="PTHR20922:SF13">
    <property type="entry name" value="DNL-TYPE ZINC FINGER PROTEIN"/>
    <property type="match status" value="1"/>
</dbReference>
<dbReference type="GO" id="GO:0050821">
    <property type="term" value="P:protein stabilization"/>
    <property type="evidence" value="ECO:0007669"/>
    <property type="project" value="TreeGrafter"/>
</dbReference>
<evidence type="ECO:0000313" key="7">
    <source>
        <dbReference type="EMBL" id="KAJ6262593.1"/>
    </source>
</evidence>
<keyword evidence="3" id="KW-0862">Zinc</keyword>
<feature type="compositionally biased region" description="Low complexity" evidence="5">
    <location>
        <begin position="58"/>
        <end position="87"/>
    </location>
</feature>
<accession>A0AAD6J1B2</accession>
<dbReference type="GO" id="GO:0008270">
    <property type="term" value="F:zinc ion binding"/>
    <property type="evidence" value="ECO:0007669"/>
    <property type="project" value="UniProtKB-KW"/>
</dbReference>
<dbReference type="GO" id="GO:0005739">
    <property type="term" value="C:mitochondrion"/>
    <property type="evidence" value="ECO:0007669"/>
    <property type="project" value="TreeGrafter"/>
</dbReference>
<evidence type="ECO:0000259" key="6">
    <source>
        <dbReference type="PROSITE" id="PS51501"/>
    </source>
</evidence>
<evidence type="ECO:0000256" key="5">
    <source>
        <dbReference type="SAM" id="MobiDB-lite"/>
    </source>
</evidence>
<keyword evidence="2 4" id="KW-0863">Zinc-finger</keyword>
<feature type="region of interest" description="Disordered" evidence="5">
    <location>
        <begin position="180"/>
        <end position="202"/>
    </location>
</feature>
<evidence type="ECO:0000256" key="2">
    <source>
        <dbReference type="ARBA" id="ARBA00022771"/>
    </source>
</evidence>
<comment type="caution">
    <text evidence="7">The sequence shown here is derived from an EMBL/GenBank/DDBJ whole genome shotgun (WGS) entry which is preliminary data.</text>
</comment>
<dbReference type="InterPro" id="IPR007853">
    <property type="entry name" value="Znf_DNL-typ"/>
</dbReference>
<organism evidence="7 8">
    <name type="scientific">Drechslerella dactyloides</name>
    <name type="common">Nematode-trapping fungus</name>
    <name type="synonym">Arthrobotrys dactyloides</name>
    <dbReference type="NCBI Taxonomy" id="74499"/>
    <lineage>
        <taxon>Eukaryota</taxon>
        <taxon>Fungi</taxon>
        <taxon>Dikarya</taxon>
        <taxon>Ascomycota</taxon>
        <taxon>Pezizomycotina</taxon>
        <taxon>Orbiliomycetes</taxon>
        <taxon>Orbiliales</taxon>
        <taxon>Orbiliaceae</taxon>
        <taxon>Drechslerella</taxon>
    </lineage>
</organism>
<sequence>MRTSASRIARPLARISHPLRLSAIRPFPRPILPPRALPPTLSSTCRKYSSADSPSILSPPSQNTSSTSPSSTSSDDAASSPASTTASFQLPEKPAYEMTFTCKKCNTRSTHRVSKQAYRHGTVLIQCPGCTVRHLIADHMKIFRDKPTTIEDILREKGESVLKGIKYHDGDIEFLPPEAVEEGEKNAESPAAAEVKTDGQSK</sequence>
<evidence type="ECO:0000256" key="3">
    <source>
        <dbReference type="ARBA" id="ARBA00022833"/>
    </source>
</evidence>
<evidence type="ECO:0000313" key="8">
    <source>
        <dbReference type="Proteomes" id="UP001221413"/>
    </source>
</evidence>
<protein>
    <recommendedName>
        <fullName evidence="6">DNL-type domain-containing protein</fullName>
    </recommendedName>
</protein>
<proteinExistence type="predicted"/>
<keyword evidence="1" id="KW-0479">Metal-binding</keyword>
<name>A0AAD6J1B2_DREDA</name>